<dbReference type="RefSeq" id="WP_075975398.1">
    <property type="nucleotide sequence ID" value="NZ_MKQR01000015.1"/>
</dbReference>
<dbReference type="OrthoDB" id="8555723at2"/>
<evidence type="ECO:0000256" key="9">
    <source>
        <dbReference type="ARBA" id="ARBA00032024"/>
    </source>
</evidence>
<evidence type="ECO:0000259" key="12">
    <source>
        <dbReference type="Pfam" id="PF02558"/>
    </source>
</evidence>
<evidence type="ECO:0000256" key="11">
    <source>
        <dbReference type="RuleBase" id="RU362068"/>
    </source>
</evidence>
<comment type="function">
    <text evidence="1 11">Catalyzes the NADPH-dependent reduction of ketopantoate into pantoic acid.</text>
</comment>
<dbReference type="Pfam" id="PF08546">
    <property type="entry name" value="ApbA_C"/>
    <property type="match status" value="1"/>
</dbReference>
<dbReference type="InterPro" id="IPR050838">
    <property type="entry name" value="Ketopantoate_reductase"/>
</dbReference>
<evidence type="ECO:0000256" key="5">
    <source>
        <dbReference type="ARBA" id="ARBA00019465"/>
    </source>
</evidence>
<dbReference type="InterPro" id="IPR013752">
    <property type="entry name" value="KPA_reductase"/>
</dbReference>
<dbReference type="EC" id="1.1.1.169" evidence="4 11"/>
<evidence type="ECO:0000256" key="10">
    <source>
        <dbReference type="ARBA" id="ARBA00048793"/>
    </source>
</evidence>
<feature type="domain" description="Ketopantoate reductase N-terminal" evidence="12">
    <location>
        <begin position="5"/>
        <end position="125"/>
    </location>
</feature>
<evidence type="ECO:0000256" key="3">
    <source>
        <dbReference type="ARBA" id="ARBA00007870"/>
    </source>
</evidence>
<dbReference type="SUPFAM" id="SSF51735">
    <property type="entry name" value="NAD(P)-binding Rossmann-fold domains"/>
    <property type="match status" value="1"/>
</dbReference>
<dbReference type="GO" id="GO:0008677">
    <property type="term" value="F:2-dehydropantoate 2-reductase activity"/>
    <property type="evidence" value="ECO:0007669"/>
    <property type="project" value="UniProtKB-EC"/>
</dbReference>
<dbReference type="SUPFAM" id="SSF48179">
    <property type="entry name" value="6-phosphogluconate dehydrogenase C-terminal domain-like"/>
    <property type="match status" value="1"/>
</dbReference>
<protein>
    <recommendedName>
        <fullName evidence="5 11">2-dehydropantoate 2-reductase</fullName>
        <ecNumber evidence="4 11">1.1.1.169</ecNumber>
    </recommendedName>
    <alternativeName>
        <fullName evidence="9 11">Ketopantoate reductase</fullName>
    </alternativeName>
</protein>
<sequence>MTPTAILGAGAIGMALAAHLDSTGHPVTLVGGRPRTSITLTTPTTTSTHPVAHEPVPTGPAELVVVAVKAHQTPELAGALRVLCAEGTTVLVAQNGVEHRERLAPFTGPAAIVPAIAYLNAERTAVDRTSVRSTPGPDLLLPDDDAARAVAGRFAGADLRVATTSDFTTALWTKLLLNVTGNPITALTGRRAEVLRDEHVGAVAEALLTEAVAVGRAEGADLPDDAVAGALAWLRGLADGATSSMLQDREAGSPLENDALTGAVLRAADRHGLPVPTHRTVNALLGVVNRT</sequence>
<gene>
    <name evidence="14" type="ORF">BJP25_19345</name>
</gene>
<dbReference type="Proteomes" id="UP000186040">
    <property type="component" value="Unassembled WGS sequence"/>
</dbReference>
<dbReference type="Pfam" id="PF02558">
    <property type="entry name" value="ApbA"/>
    <property type="match status" value="1"/>
</dbReference>
<evidence type="ECO:0000256" key="4">
    <source>
        <dbReference type="ARBA" id="ARBA00013014"/>
    </source>
</evidence>
<dbReference type="Gene3D" id="3.40.50.720">
    <property type="entry name" value="NAD(P)-binding Rossmann-like Domain"/>
    <property type="match status" value="1"/>
</dbReference>
<dbReference type="GO" id="GO:0015940">
    <property type="term" value="P:pantothenate biosynthetic process"/>
    <property type="evidence" value="ECO:0007669"/>
    <property type="project" value="UniProtKB-UniPathway"/>
</dbReference>
<dbReference type="EMBL" id="MKQR01000015">
    <property type="protein sequence ID" value="OLR92787.1"/>
    <property type="molecule type" value="Genomic_DNA"/>
</dbReference>
<evidence type="ECO:0000259" key="13">
    <source>
        <dbReference type="Pfam" id="PF08546"/>
    </source>
</evidence>
<feature type="domain" description="Ketopantoate reductase C-terminal" evidence="13">
    <location>
        <begin position="166"/>
        <end position="286"/>
    </location>
</feature>
<dbReference type="InterPro" id="IPR036291">
    <property type="entry name" value="NAD(P)-bd_dom_sf"/>
</dbReference>
<dbReference type="UniPathway" id="UPA00028">
    <property type="reaction ID" value="UER00004"/>
</dbReference>
<keyword evidence="7 11" id="KW-0521">NADP</keyword>
<comment type="similarity">
    <text evidence="3 11">Belongs to the ketopantoate reductase family.</text>
</comment>
<evidence type="ECO:0000313" key="15">
    <source>
        <dbReference type="Proteomes" id="UP000186040"/>
    </source>
</evidence>
<dbReference type="AlphaFoldDB" id="A0A1Q9LL62"/>
<dbReference type="InterPro" id="IPR013332">
    <property type="entry name" value="KPR_N"/>
</dbReference>
<evidence type="ECO:0000256" key="8">
    <source>
        <dbReference type="ARBA" id="ARBA00023002"/>
    </source>
</evidence>
<dbReference type="Gene3D" id="1.10.1040.10">
    <property type="entry name" value="N-(1-d-carboxylethyl)-l-norvaline Dehydrogenase, domain 2"/>
    <property type="match status" value="1"/>
</dbReference>
<keyword evidence="15" id="KW-1185">Reference proteome</keyword>
<organism evidence="14 15">
    <name type="scientific">Actinokineospora bangkokensis</name>
    <dbReference type="NCBI Taxonomy" id="1193682"/>
    <lineage>
        <taxon>Bacteria</taxon>
        <taxon>Bacillati</taxon>
        <taxon>Actinomycetota</taxon>
        <taxon>Actinomycetes</taxon>
        <taxon>Pseudonocardiales</taxon>
        <taxon>Pseudonocardiaceae</taxon>
        <taxon>Actinokineospora</taxon>
    </lineage>
</organism>
<evidence type="ECO:0000313" key="14">
    <source>
        <dbReference type="EMBL" id="OLR92787.1"/>
    </source>
</evidence>
<accession>A0A1Q9LL62</accession>
<dbReference type="GO" id="GO:0005737">
    <property type="term" value="C:cytoplasm"/>
    <property type="evidence" value="ECO:0007669"/>
    <property type="project" value="TreeGrafter"/>
</dbReference>
<dbReference type="STRING" id="1193682.BJP25_19345"/>
<dbReference type="NCBIfam" id="TIGR00745">
    <property type="entry name" value="apbA_panE"/>
    <property type="match status" value="1"/>
</dbReference>
<dbReference type="InterPro" id="IPR013328">
    <property type="entry name" value="6PGD_dom2"/>
</dbReference>
<evidence type="ECO:0000256" key="1">
    <source>
        <dbReference type="ARBA" id="ARBA00002919"/>
    </source>
</evidence>
<evidence type="ECO:0000256" key="2">
    <source>
        <dbReference type="ARBA" id="ARBA00004994"/>
    </source>
</evidence>
<dbReference type="InterPro" id="IPR008927">
    <property type="entry name" value="6-PGluconate_DH-like_C_sf"/>
</dbReference>
<dbReference type="GO" id="GO:0050661">
    <property type="term" value="F:NADP binding"/>
    <property type="evidence" value="ECO:0007669"/>
    <property type="project" value="TreeGrafter"/>
</dbReference>
<comment type="catalytic activity">
    <reaction evidence="10 11">
        <text>(R)-pantoate + NADP(+) = 2-dehydropantoate + NADPH + H(+)</text>
        <dbReference type="Rhea" id="RHEA:16233"/>
        <dbReference type="ChEBI" id="CHEBI:11561"/>
        <dbReference type="ChEBI" id="CHEBI:15378"/>
        <dbReference type="ChEBI" id="CHEBI:15980"/>
        <dbReference type="ChEBI" id="CHEBI:57783"/>
        <dbReference type="ChEBI" id="CHEBI:58349"/>
        <dbReference type="EC" id="1.1.1.169"/>
    </reaction>
</comment>
<keyword evidence="8 11" id="KW-0560">Oxidoreductase</keyword>
<proteinExistence type="inferred from homology"/>
<comment type="caution">
    <text evidence="14">The sequence shown here is derived from an EMBL/GenBank/DDBJ whole genome shotgun (WGS) entry which is preliminary data.</text>
</comment>
<dbReference type="FunFam" id="1.10.1040.10:FF:000017">
    <property type="entry name" value="2-dehydropantoate 2-reductase"/>
    <property type="match status" value="1"/>
</dbReference>
<dbReference type="PANTHER" id="PTHR43765:SF2">
    <property type="entry name" value="2-DEHYDROPANTOATE 2-REDUCTASE"/>
    <property type="match status" value="1"/>
</dbReference>
<name>A0A1Q9LL62_9PSEU</name>
<evidence type="ECO:0000256" key="6">
    <source>
        <dbReference type="ARBA" id="ARBA00022655"/>
    </source>
</evidence>
<comment type="pathway">
    <text evidence="2 11">Cofactor biosynthesis; (R)-pantothenate biosynthesis; (R)-pantoate from 3-methyl-2-oxobutanoate: step 2/2.</text>
</comment>
<dbReference type="PANTHER" id="PTHR43765">
    <property type="entry name" value="2-DEHYDROPANTOATE 2-REDUCTASE-RELATED"/>
    <property type="match status" value="1"/>
</dbReference>
<evidence type="ECO:0000256" key="7">
    <source>
        <dbReference type="ARBA" id="ARBA00022857"/>
    </source>
</evidence>
<keyword evidence="6 11" id="KW-0566">Pantothenate biosynthesis</keyword>
<reference evidence="14 15" key="1">
    <citation type="submission" date="2016-10" db="EMBL/GenBank/DDBJ databases">
        <title>The Draft Genome Sequence of Actinokineospora bangkokensis 44EHWT reveals the biosynthetic pathway of antifungal compounds Thailandins with unusual extender unit butylmalonyl-CoA.</title>
        <authorList>
            <person name="Greule A."/>
            <person name="Intra B."/>
            <person name="Flemming S."/>
            <person name="Rommel M.G."/>
            <person name="Panbangred W."/>
            <person name="Bechthold A."/>
        </authorList>
    </citation>
    <scope>NUCLEOTIDE SEQUENCE [LARGE SCALE GENOMIC DNA]</scope>
    <source>
        <strain evidence="14 15">44EHW</strain>
    </source>
</reference>
<dbReference type="InterPro" id="IPR003710">
    <property type="entry name" value="ApbA"/>
</dbReference>